<dbReference type="Pfam" id="PF07715">
    <property type="entry name" value="Plug"/>
    <property type="match status" value="1"/>
</dbReference>
<evidence type="ECO:0000313" key="14">
    <source>
        <dbReference type="EMBL" id="MCC4233306.1"/>
    </source>
</evidence>
<dbReference type="EMBL" id="JAJGNP010000008">
    <property type="protein sequence ID" value="MCC4233306.1"/>
    <property type="molecule type" value="Genomic_DNA"/>
</dbReference>
<evidence type="ECO:0000256" key="1">
    <source>
        <dbReference type="ARBA" id="ARBA00004571"/>
    </source>
</evidence>
<dbReference type="RefSeq" id="WP_228227222.1">
    <property type="nucleotide sequence ID" value="NZ_JAJGNP010000008.1"/>
</dbReference>
<feature type="signal peptide" evidence="12">
    <location>
        <begin position="1"/>
        <end position="26"/>
    </location>
</feature>
<dbReference type="PANTHER" id="PTHR47234:SF2">
    <property type="entry name" value="TONB-DEPENDENT RECEPTOR"/>
    <property type="match status" value="1"/>
</dbReference>
<dbReference type="PROSITE" id="PS52016">
    <property type="entry name" value="TONB_DEPENDENT_REC_3"/>
    <property type="match status" value="1"/>
</dbReference>
<comment type="subcellular location">
    <subcellularLocation>
        <location evidence="1 10">Cell outer membrane</location>
        <topology evidence="1 10">Multi-pass membrane protein</topology>
    </subcellularLocation>
</comment>
<dbReference type="Pfam" id="PF00593">
    <property type="entry name" value="TonB_dep_Rec_b-barrel"/>
    <property type="match status" value="1"/>
</dbReference>
<dbReference type="InterPro" id="IPR011662">
    <property type="entry name" value="Secretin/TonB_short_N"/>
</dbReference>
<dbReference type="Proteomes" id="UP001198830">
    <property type="component" value="Unassembled WGS sequence"/>
</dbReference>
<evidence type="ECO:0000256" key="5">
    <source>
        <dbReference type="ARBA" id="ARBA00022692"/>
    </source>
</evidence>
<keyword evidence="8 10" id="KW-0472">Membrane</keyword>
<keyword evidence="15" id="KW-1185">Reference proteome</keyword>
<keyword evidence="2 10" id="KW-0813">Transport</keyword>
<dbReference type="SMART" id="SM00965">
    <property type="entry name" value="STN"/>
    <property type="match status" value="1"/>
</dbReference>
<gene>
    <name evidence="14" type="ORF">LL253_11460</name>
</gene>
<evidence type="ECO:0000256" key="11">
    <source>
        <dbReference type="RuleBase" id="RU003357"/>
    </source>
</evidence>
<dbReference type="InterPro" id="IPR037066">
    <property type="entry name" value="Plug_dom_sf"/>
</dbReference>
<keyword evidence="7 11" id="KW-0798">TonB box</keyword>
<feature type="chain" id="PRO_5047213597" evidence="12">
    <location>
        <begin position="27"/>
        <end position="1140"/>
    </location>
</feature>
<proteinExistence type="inferred from homology"/>
<keyword evidence="3 10" id="KW-1134">Transmembrane beta strand</keyword>
<sequence length="1140" mass="121541">MTRLKWTAMILGGASALALGAGTAMAQQRNFDLPEGRAADVLPSFALQSGLQIIAPSKKLRDTRTPRLQGAYDARQALKRIIRGTDLVIASDRNDVVTLRDRNLSALRGDNAAQRPIAFAQMQVAGTMSDAAPAPLPAEPQGNDGAEIVVVGTQIRGAKTTGALPVSVVGQEQVDAVAAVSGGDLFRSIPQLGGVTFNEQVLGGGSGNAARGDVSTVSLRGLGQGNTLLLINGRRTVLHPTSQAITGVVDSGVPTFGFNANTIPVGAIERVEVLRDGAAALYGSDAVAGVVNNVLKSNFTGATFDAQYGAAEGTNLREFTVNGLVGFNFGGGRGNISLFGGYAQKSKLYLSDQDYTANLDRRPYVVGTAFEGNAAFNGTSTSTPWGTFQATGSGIITSNGVALTNASQQFHIQPATNPGCQVAATTPGMCWDDASGTTQMATVDSNLRYDANQTFPDLTTQPSVKRINLFSFINYELTDNLDFFGELGFYRGKTDAIIGSGGSLGNIPITVAADAYWNPLGPTLLADGSANPNRLPGLVGVPDEGLPVTIRSLNYVDAGQKRVNVTNYQYRFLGGLRGSFGDWNWETAGLYTWATVKDVMDGTSSTLLQAAINKTTPDAYNPFNGGCVDTPAVGDCTPNDEAVVDSFRIQSTRRNKTSLALWDLKISNANLLDLWGGNSIGIASGVEFRRETYRDNRDPRQGGVAGVDITYTDAVTGIFYGSDLMGASPSPDVSGSRKVWSAYAELALPLVSPEMEIPMIRSFDIQVAGRYERYSDVGDVAKPKVAASWDLLQGFRLRGSWSQGFRAPNLEVLNTATLDRVNGGIEYILCEADLRAGRIGSFSQCARNVSVLRRSGGNPDLKPEESTSWNFGAVLQPPLPDGLGQVTFTVDRWRIKQKGVVGLLDYQNALNLDYLLRVQGSSNPAVVRRDPTADDIALVAGTGLAPVGELLYVTAPFQNLLPIQVDGIDFNLDYRVNTGSFGNFSLNVNAARLIKYQVDAPAAVQAVIDGQADGTINAAVPVSGGGDVVKRDGQPRWRISGNLTWDYGPVRIGTFTQFISDVYQNGVFDAAGNNFVVKGQTTVNLYATYRFDQGMMKGTAITIGARNIFDKNPPLASTGYLSSLYQPQARYWYTSIKKSF</sequence>
<keyword evidence="6" id="KW-0408">Iron</keyword>
<dbReference type="PANTHER" id="PTHR47234">
    <property type="match status" value="1"/>
</dbReference>
<evidence type="ECO:0000256" key="3">
    <source>
        <dbReference type="ARBA" id="ARBA00022452"/>
    </source>
</evidence>
<evidence type="ECO:0000256" key="4">
    <source>
        <dbReference type="ARBA" id="ARBA00022496"/>
    </source>
</evidence>
<dbReference type="InterPro" id="IPR036942">
    <property type="entry name" value="Beta-barrel_TonB_sf"/>
</dbReference>
<keyword evidence="5 10" id="KW-0812">Transmembrane</keyword>
<keyword evidence="12" id="KW-0732">Signal</keyword>
<reference evidence="14 15" key="1">
    <citation type="submission" date="2021-10" db="EMBL/GenBank/DDBJ databases">
        <title>The diversity and Nitrogen Metabolism of Culturable Nitrate-Utilizing Bacteria Within the Oxygen Minimum Zone of the Changjiang (Yangtze River)Estuary.</title>
        <authorList>
            <person name="Zhang D."/>
            <person name="Zheng J."/>
            <person name="Liu S."/>
            <person name="He W."/>
        </authorList>
    </citation>
    <scope>NUCLEOTIDE SEQUENCE [LARGE SCALE GENOMIC DNA]</scope>
    <source>
        <strain evidence="14 15">FXH275-2</strain>
    </source>
</reference>
<keyword evidence="14" id="KW-0675">Receptor</keyword>
<dbReference type="SUPFAM" id="SSF56935">
    <property type="entry name" value="Porins"/>
    <property type="match status" value="1"/>
</dbReference>
<name>A0ABS8H729_9SPHN</name>
<feature type="domain" description="Secretin/TonB short N-terminal" evidence="13">
    <location>
        <begin position="51"/>
        <end position="102"/>
    </location>
</feature>
<keyword evidence="4" id="KW-0406">Ion transport</keyword>
<comment type="similarity">
    <text evidence="10 11">Belongs to the TonB-dependent receptor family.</text>
</comment>
<dbReference type="Gene3D" id="2.170.130.10">
    <property type="entry name" value="TonB-dependent receptor, plug domain"/>
    <property type="match status" value="1"/>
</dbReference>
<evidence type="ECO:0000256" key="8">
    <source>
        <dbReference type="ARBA" id="ARBA00023136"/>
    </source>
</evidence>
<evidence type="ECO:0000256" key="2">
    <source>
        <dbReference type="ARBA" id="ARBA00022448"/>
    </source>
</evidence>
<evidence type="ECO:0000256" key="7">
    <source>
        <dbReference type="ARBA" id="ARBA00023077"/>
    </source>
</evidence>
<evidence type="ECO:0000259" key="13">
    <source>
        <dbReference type="SMART" id="SM00965"/>
    </source>
</evidence>
<dbReference type="Gene3D" id="3.55.50.30">
    <property type="match status" value="1"/>
</dbReference>
<organism evidence="14 15">
    <name type="scientific">Sphingobium soli</name>
    <dbReference type="NCBI Taxonomy" id="1591116"/>
    <lineage>
        <taxon>Bacteria</taxon>
        <taxon>Pseudomonadati</taxon>
        <taxon>Pseudomonadota</taxon>
        <taxon>Alphaproteobacteria</taxon>
        <taxon>Sphingomonadales</taxon>
        <taxon>Sphingomonadaceae</taxon>
        <taxon>Sphingobium</taxon>
    </lineage>
</organism>
<evidence type="ECO:0000256" key="6">
    <source>
        <dbReference type="ARBA" id="ARBA00023004"/>
    </source>
</evidence>
<evidence type="ECO:0000313" key="15">
    <source>
        <dbReference type="Proteomes" id="UP001198830"/>
    </source>
</evidence>
<evidence type="ECO:0000256" key="9">
    <source>
        <dbReference type="ARBA" id="ARBA00023237"/>
    </source>
</evidence>
<evidence type="ECO:0000256" key="12">
    <source>
        <dbReference type="SAM" id="SignalP"/>
    </source>
</evidence>
<dbReference type="InterPro" id="IPR039426">
    <property type="entry name" value="TonB-dep_rcpt-like"/>
</dbReference>
<keyword evidence="9 10" id="KW-0998">Cell outer membrane</keyword>
<dbReference type="Gene3D" id="2.40.170.20">
    <property type="entry name" value="TonB-dependent receptor, beta-barrel domain"/>
    <property type="match status" value="1"/>
</dbReference>
<dbReference type="InterPro" id="IPR012910">
    <property type="entry name" value="Plug_dom"/>
</dbReference>
<evidence type="ECO:0000256" key="10">
    <source>
        <dbReference type="PROSITE-ProRule" id="PRU01360"/>
    </source>
</evidence>
<dbReference type="InterPro" id="IPR000531">
    <property type="entry name" value="Beta-barrel_TonB"/>
</dbReference>
<protein>
    <submittedName>
        <fullName evidence="14">TonB-dependent receptor</fullName>
    </submittedName>
</protein>
<comment type="caution">
    <text evidence="14">The sequence shown here is derived from an EMBL/GenBank/DDBJ whole genome shotgun (WGS) entry which is preliminary data.</text>
</comment>
<accession>A0ABS8H729</accession>
<keyword evidence="4" id="KW-0410">Iron transport</keyword>